<dbReference type="GO" id="GO:0003677">
    <property type="term" value="F:DNA binding"/>
    <property type="evidence" value="ECO:0007669"/>
    <property type="project" value="UniProtKB-KW"/>
</dbReference>
<dbReference type="PROSITE" id="PS50987">
    <property type="entry name" value="HTH_ARSR_2"/>
    <property type="match status" value="1"/>
</dbReference>
<evidence type="ECO:0000256" key="2">
    <source>
        <dbReference type="ARBA" id="ARBA00023125"/>
    </source>
</evidence>
<keyword evidence="1" id="KW-0805">Transcription regulation</keyword>
<gene>
    <name evidence="5" type="ORF">E5082_30565</name>
</gene>
<evidence type="ECO:0000256" key="3">
    <source>
        <dbReference type="ARBA" id="ARBA00023163"/>
    </source>
</evidence>
<dbReference type="PANTHER" id="PTHR43132">
    <property type="entry name" value="ARSENICAL RESISTANCE OPERON REPRESSOR ARSR-RELATED"/>
    <property type="match status" value="1"/>
</dbReference>
<evidence type="ECO:0000313" key="5">
    <source>
        <dbReference type="EMBL" id="TGN74424.1"/>
    </source>
</evidence>
<sequence>MIELTVDAAGLARSRFAVSPLSEVTATLLPWGLQPSPEAAPWVARARRVLRRARLPLLSALALAGPGYVPDFLSPLPSGPSPTIEEELQRVRRTPPGRVLAEMQALRGGRPRNGLAGSELSKDVRRAMTQGGGQMARQAADELRRYWELAFAPHWEAAEAVLHAEVNRCAGVLVRQGAAKLFNSLHHGLRWADGTLHVESRLRIALPDVPMIVVMPSLVAPRPAAHVDPTHDEDQPPTLVYPVRSTAIARTFAPAKPSAEMAQLLGPTRSGLLAALTQPASTTELAARQFLSPATVSYHLGVLHRAGLVTRSRSGRSVLYRRTSTDT</sequence>
<comment type="caution">
    <text evidence="5">The sequence shown here is derived from an EMBL/GenBank/DDBJ whole genome shotgun (WGS) entry which is preliminary data.</text>
</comment>
<reference evidence="5 6" key="1">
    <citation type="submission" date="2019-04" db="EMBL/GenBank/DDBJ databases">
        <title>Streptomyces sp. nov. Bv016 isolated from bark of Buahinia variegata.</title>
        <authorList>
            <person name="Kanchanasin P."/>
            <person name="Tanasupawat S."/>
            <person name="Yuki M."/>
            <person name="Kudo T."/>
        </authorList>
    </citation>
    <scope>NUCLEOTIDE SEQUENCE [LARGE SCALE GENOMIC DNA]</scope>
    <source>
        <strain evidence="5 6">JCM 4765</strain>
    </source>
</reference>
<dbReference type="InterPro" id="IPR051011">
    <property type="entry name" value="Metal_resp_trans_reg"/>
</dbReference>
<keyword evidence="3" id="KW-0804">Transcription</keyword>
<proteinExistence type="predicted"/>
<dbReference type="InterPro" id="IPR001845">
    <property type="entry name" value="HTH_ArsR_DNA-bd_dom"/>
</dbReference>
<dbReference type="Gene3D" id="1.10.10.10">
    <property type="entry name" value="Winged helix-like DNA-binding domain superfamily/Winged helix DNA-binding domain"/>
    <property type="match status" value="1"/>
</dbReference>
<dbReference type="GO" id="GO:0003700">
    <property type="term" value="F:DNA-binding transcription factor activity"/>
    <property type="evidence" value="ECO:0007669"/>
    <property type="project" value="InterPro"/>
</dbReference>
<dbReference type="InterPro" id="IPR036390">
    <property type="entry name" value="WH_DNA-bd_sf"/>
</dbReference>
<accession>A0A4Z1CZ17</accession>
<dbReference type="PANTHER" id="PTHR43132:SF6">
    <property type="entry name" value="HTH-TYPE TRANSCRIPTIONAL REPRESSOR CZRA"/>
    <property type="match status" value="1"/>
</dbReference>
<dbReference type="CDD" id="cd00090">
    <property type="entry name" value="HTH_ARSR"/>
    <property type="match status" value="1"/>
</dbReference>
<dbReference type="Proteomes" id="UP000298513">
    <property type="component" value="Unassembled WGS sequence"/>
</dbReference>
<dbReference type="EMBL" id="SRRU01000015">
    <property type="protein sequence ID" value="TGN74424.1"/>
    <property type="molecule type" value="Genomic_DNA"/>
</dbReference>
<dbReference type="SUPFAM" id="SSF46785">
    <property type="entry name" value="Winged helix' DNA-binding domain"/>
    <property type="match status" value="1"/>
</dbReference>
<evidence type="ECO:0000256" key="1">
    <source>
        <dbReference type="ARBA" id="ARBA00023015"/>
    </source>
</evidence>
<dbReference type="Pfam" id="PF12840">
    <property type="entry name" value="HTH_20"/>
    <property type="match status" value="1"/>
</dbReference>
<keyword evidence="6" id="KW-1185">Reference proteome</keyword>
<keyword evidence="2" id="KW-0238">DNA-binding</keyword>
<organism evidence="5 6">
    <name type="scientific">Streptomyces griseoluteus</name>
    <dbReference type="NCBI Taxonomy" id="29306"/>
    <lineage>
        <taxon>Bacteria</taxon>
        <taxon>Bacillati</taxon>
        <taxon>Actinomycetota</taxon>
        <taxon>Actinomycetes</taxon>
        <taxon>Kitasatosporales</taxon>
        <taxon>Streptomycetaceae</taxon>
        <taxon>Streptomyces</taxon>
    </lineage>
</organism>
<evidence type="ECO:0000313" key="6">
    <source>
        <dbReference type="Proteomes" id="UP000298513"/>
    </source>
</evidence>
<evidence type="ECO:0000259" key="4">
    <source>
        <dbReference type="PROSITE" id="PS50987"/>
    </source>
</evidence>
<feature type="domain" description="HTH arsR-type" evidence="4">
    <location>
        <begin position="249"/>
        <end position="327"/>
    </location>
</feature>
<dbReference type="PRINTS" id="PR00778">
    <property type="entry name" value="HTHARSR"/>
</dbReference>
<name>A0A4Z1CZ17_STRGP</name>
<dbReference type="SMART" id="SM00418">
    <property type="entry name" value="HTH_ARSR"/>
    <property type="match status" value="1"/>
</dbReference>
<dbReference type="InterPro" id="IPR011991">
    <property type="entry name" value="ArsR-like_HTH"/>
</dbReference>
<dbReference type="InterPro" id="IPR036388">
    <property type="entry name" value="WH-like_DNA-bd_sf"/>
</dbReference>
<dbReference type="AlphaFoldDB" id="A0A4Z1CZ17"/>
<dbReference type="RefSeq" id="WP_135794476.1">
    <property type="nucleotide sequence ID" value="NZ_JBEPFF010000018.1"/>
</dbReference>
<protein>
    <submittedName>
        <fullName evidence="5">ArsR family transcriptional regulator</fullName>
    </submittedName>
</protein>